<evidence type="ECO:0000259" key="9">
    <source>
        <dbReference type="PROSITE" id="PS50014"/>
    </source>
</evidence>
<protein>
    <submittedName>
        <fullName evidence="10">Bromodomain-containing protein</fullName>
    </submittedName>
</protein>
<dbReference type="Gene3D" id="1.20.920.10">
    <property type="entry name" value="Bromodomain-like"/>
    <property type="match status" value="1"/>
</dbReference>
<dbReference type="AlphaFoldDB" id="A0A317SCN1"/>
<name>A0A317SCN1_9PEZI</name>
<feature type="domain" description="Bromo" evidence="9">
    <location>
        <begin position="1"/>
        <end position="64"/>
    </location>
</feature>
<comment type="caution">
    <text evidence="10">The sequence shown here is derived from an EMBL/GenBank/DDBJ whole genome shotgun (WGS) entry which is preliminary data.</text>
</comment>
<dbReference type="InterPro" id="IPR037382">
    <property type="entry name" value="Rsc/polybromo"/>
</dbReference>
<gene>
    <name evidence="10" type="ORF">C7212DRAFT_92876</name>
</gene>
<keyword evidence="3" id="KW-0156">Chromatin regulator</keyword>
<evidence type="ECO:0000313" key="10">
    <source>
        <dbReference type="EMBL" id="PWW72114.1"/>
    </source>
</evidence>
<evidence type="ECO:0000256" key="7">
    <source>
        <dbReference type="ARBA" id="ARBA00023242"/>
    </source>
</evidence>
<keyword evidence="2" id="KW-0677">Repeat</keyword>
<feature type="non-terminal residue" evidence="10">
    <location>
        <position position="73"/>
    </location>
</feature>
<dbReference type="GO" id="GO:0006368">
    <property type="term" value="P:transcription elongation by RNA polymerase II"/>
    <property type="evidence" value="ECO:0007669"/>
    <property type="project" value="TreeGrafter"/>
</dbReference>
<dbReference type="OrthoDB" id="1742084at2759"/>
<keyword evidence="6" id="KW-0804">Transcription</keyword>
<proteinExistence type="predicted"/>
<feature type="non-terminal residue" evidence="10">
    <location>
        <position position="1"/>
    </location>
</feature>
<accession>A0A317SCN1</accession>
<keyword evidence="4" id="KW-0805">Transcription regulation</keyword>
<comment type="subcellular location">
    <subcellularLocation>
        <location evidence="1">Nucleus</location>
    </subcellularLocation>
</comment>
<dbReference type="GO" id="GO:0006338">
    <property type="term" value="P:chromatin remodeling"/>
    <property type="evidence" value="ECO:0007669"/>
    <property type="project" value="InterPro"/>
</dbReference>
<dbReference type="InterPro" id="IPR001487">
    <property type="entry name" value="Bromodomain"/>
</dbReference>
<dbReference type="Proteomes" id="UP000246991">
    <property type="component" value="Unassembled WGS sequence"/>
</dbReference>
<sequence length="73" mass="8528">AFHDLLPKRQYADYYKLIKHPQALNPVQNNVKRKTYASFSAFVRDCTQIFHNAKLYNRHGSVIYVDAETLEAV</sequence>
<keyword evidence="7" id="KW-0539">Nucleus</keyword>
<dbReference type="CDD" id="cd04369">
    <property type="entry name" value="Bromodomain"/>
    <property type="match status" value="1"/>
</dbReference>
<evidence type="ECO:0000256" key="1">
    <source>
        <dbReference type="ARBA" id="ARBA00004123"/>
    </source>
</evidence>
<evidence type="ECO:0000256" key="8">
    <source>
        <dbReference type="PROSITE-ProRule" id="PRU00035"/>
    </source>
</evidence>
<dbReference type="PANTHER" id="PTHR16062">
    <property type="entry name" value="SWI/SNF-RELATED"/>
    <property type="match status" value="1"/>
</dbReference>
<dbReference type="PROSITE" id="PS50014">
    <property type="entry name" value="BROMODOMAIN_2"/>
    <property type="match status" value="1"/>
</dbReference>
<dbReference type="Pfam" id="PF00439">
    <property type="entry name" value="Bromodomain"/>
    <property type="match status" value="1"/>
</dbReference>
<dbReference type="PANTHER" id="PTHR16062:SF21">
    <property type="entry name" value="CHROMATIN STRUCTURE-REMODELING COMPLEX SUBUNIT RSC1-RELATED"/>
    <property type="match status" value="1"/>
</dbReference>
<dbReference type="GO" id="GO:0016586">
    <property type="term" value="C:RSC-type complex"/>
    <property type="evidence" value="ECO:0007669"/>
    <property type="project" value="InterPro"/>
</dbReference>
<dbReference type="SUPFAM" id="SSF47370">
    <property type="entry name" value="Bromodomain"/>
    <property type="match status" value="1"/>
</dbReference>
<evidence type="ECO:0000256" key="5">
    <source>
        <dbReference type="ARBA" id="ARBA00023117"/>
    </source>
</evidence>
<keyword evidence="5 8" id="KW-0103">Bromodomain</keyword>
<evidence type="ECO:0000313" key="11">
    <source>
        <dbReference type="Proteomes" id="UP000246991"/>
    </source>
</evidence>
<organism evidence="10 11">
    <name type="scientific">Tuber magnatum</name>
    <name type="common">white Piedmont truffle</name>
    <dbReference type="NCBI Taxonomy" id="42249"/>
    <lineage>
        <taxon>Eukaryota</taxon>
        <taxon>Fungi</taxon>
        <taxon>Dikarya</taxon>
        <taxon>Ascomycota</taxon>
        <taxon>Pezizomycotina</taxon>
        <taxon>Pezizomycetes</taxon>
        <taxon>Pezizales</taxon>
        <taxon>Tuberaceae</taxon>
        <taxon>Tuber</taxon>
    </lineage>
</organism>
<evidence type="ECO:0000256" key="3">
    <source>
        <dbReference type="ARBA" id="ARBA00022853"/>
    </source>
</evidence>
<dbReference type="PRINTS" id="PR00503">
    <property type="entry name" value="BROMODOMAIN"/>
</dbReference>
<dbReference type="EMBL" id="PYWC01000117">
    <property type="protein sequence ID" value="PWW72114.1"/>
    <property type="molecule type" value="Genomic_DNA"/>
</dbReference>
<dbReference type="SMART" id="SM00297">
    <property type="entry name" value="BROMO"/>
    <property type="match status" value="1"/>
</dbReference>
<evidence type="ECO:0000256" key="4">
    <source>
        <dbReference type="ARBA" id="ARBA00023015"/>
    </source>
</evidence>
<evidence type="ECO:0000256" key="6">
    <source>
        <dbReference type="ARBA" id="ARBA00023163"/>
    </source>
</evidence>
<dbReference type="GO" id="GO:0003682">
    <property type="term" value="F:chromatin binding"/>
    <property type="evidence" value="ECO:0007669"/>
    <property type="project" value="TreeGrafter"/>
</dbReference>
<dbReference type="InterPro" id="IPR036427">
    <property type="entry name" value="Bromodomain-like_sf"/>
</dbReference>
<dbReference type="STRING" id="42249.A0A317SCN1"/>
<evidence type="ECO:0000256" key="2">
    <source>
        <dbReference type="ARBA" id="ARBA00022737"/>
    </source>
</evidence>
<keyword evidence="11" id="KW-1185">Reference proteome</keyword>
<reference evidence="10 11" key="1">
    <citation type="submission" date="2018-03" db="EMBL/GenBank/DDBJ databases">
        <title>Genomes of Pezizomycetes fungi and the evolution of truffles.</title>
        <authorList>
            <person name="Murat C."/>
            <person name="Payen T."/>
            <person name="Noel B."/>
            <person name="Kuo A."/>
            <person name="Martin F.M."/>
        </authorList>
    </citation>
    <scope>NUCLEOTIDE SEQUENCE [LARGE SCALE GENOMIC DNA]</scope>
    <source>
        <strain evidence="10">091103-1</strain>
    </source>
</reference>